<organism evidence="1 2">
    <name type="scientific">Roseobacter phage CRP-403</name>
    <dbReference type="NCBI Taxonomy" id="3072849"/>
    <lineage>
        <taxon>Viruses</taxon>
        <taxon>Duplodnaviria</taxon>
        <taxon>Heunggongvirae</taxon>
        <taxon>Uroviricota</taxon>
        <taxon>Caudoviricetes</taxon>
        <taxon>Autographivirales</taxon>
        <taxon>Autographivirales incertae sedis</taxon>
        <taxon>Shangxiadianvirus</taxon>
        <taxon>Shangxiadianvirus CRP403</taxon>
    </lineage>
</organism>
<accession>A0AAX3ZZB0</accession>
<name>A0AAX3ZZB0_9CAUD</name>
<evidence type="ECO:0000313" key="2">
    <source>
        <dbReference type="Proteomes" id="UP001304225"/>
    </source>
</evidence>
<gene>
    <name evidence="1" type="ORF">CRP403_gp9</name>
</gene>
<evidence type="ECO:0000313" key="1">
    <source>
        <dbReference type="EMBL" id="WMM95723.1"/>
    </source>
</evidence>
<keyword evidence="2" id="KW-1185">Reference proteome</keyword>
<protein>
    <submittedName>
        <fullName evidence="1">Uncharacterized protein</fullName>
    </submittedName>
</protein>
<reference evidence="1 2" key="1">
    <citation type="submission" date="2023-08" db="EMBL/GenBank/DDBJ databases">
        <authorList>
            <person name="Du S."/>
            <person name="Wu Z."/>
            <person name="Wu Y."/>
            <person name="Yang M."/>
            <person name="Shao J."/>
            <person name="Liu H."/>
            <person name="Zhao Y."/>
            <person name="Zhang Z."/>
        </authorList>
    </citation>
    <scope>NUCLEOTIDE SEQUENCE [LARGE SCALE GENOMIC DNA]</scope>
</reference>
<dbReference type="Proteomes" id="UP001304225">
    <property type="component" value="Segment"/>
</dbReference>
<sequence>MVHIYNKGGKYTVVVSGIVIGHNLTKAEAMRRVEAYDLD</sequence>
<proteinExistence type="predicted"/>
<dbReference type="EMBL" id="OR420752">
    <property type="protein sequence ID" value="WMM95723.1"/>
    <property type="molecule type" value="Genomic_DNA"/>
</dbReference>